<dbReference type="EMBL" id="VSRR010033655">
    <property type="protein sequence ID" value="MPC71838.1"/>
    <property type="molecule type" value="Genomic_DNA"/>
</dbReference>
<sequence length="88" mass="9855">MSDEGSNKGREKINSPLNCVTAATNSMITVTLVWWVGENGRAARNGCNARLPELRSIFLVDLSLKKSRQYFGFDSVYRLNERMIGGSR</sequence>
<keyword evidence="2" id="KW-1185">Reference proteome</keyword>
<name>A0A5B7HT16_PORTR</name>
<comment type="caution">
    <text evidence="1">The sequence shown here is derived from an EMBL/GenBank/DDBJ whole genome shotgun (WGS) entry which is preliminary data.</text>
</comment>
<accession>A0A5B7HT16</accession>
<organism evidence="1 2">
    <name type="scientific">Portunus trituberculatus</name>
    <name type="common">Swimming crab</name>
    <name type="synonym">Neptunus trituberculatus</name>
    <dbReference type="NCBI Taxonomy" id="210409"/>
    <lineage>
        <taxon>Eukaryota</taxon>
        <taxon>Metazoa</taxon>
        <taxon>Ecdysozoa</taxon>
        <taxon>Arthropoda</taxon>
        <taxon>Crustacea</taxon>
        <taxon>Multicrustacea</taxon>
        <taxon>Malacostraca</taxon>
        <taxon>Eumalacostraca</taxon>
        <taxon>Eucarida</taxon>
        <taxon>Decapoda</taxon>
        <taxon>Pleocyemata</taxon>
        <taxon>Brachyura</taxon>
        <taxon>Eubrachyura</taxon>
        <taxon>Portunoidea</taxon>
        <taxon>Portunidae</taxon>
        <taxon>Portuninae</taxon>
        <taxon>Portunus</taxon>
    </lineage>
</organism>
<dbReference type="Proteomes" id="UP000324222">
    <property type="component" value="Unassembled WGS sequence"/>
</dbReference>
<evidence type="ECO:0000313" key="2">
    <source>
        <dbReference type="Proteomes" id="UP000324222"/>
    </source>
</evidence>
<dbReference type="AlphaFoldDB" id="A0A5B7HT16"/>
<evidence type="ECO:0000313" key="1">
    <source>
        <dbReference type="EMBL" id="MPC71838.1"/>
    </source>
</evidence>
<reference evidence="1 2" key="1">
    <citation type="submission" date="2019-05" db="EMBL/GenBank/DDBJ databases">
        <title>Another draft genome of Portunus trituberculatus and its Hox gene families provides insights of decapod evolution.</title>
        <authorList>
            <person name="Jeong J.-H."/>
            <person name="Song I."/>
            <person name="Kim S."/>
            <person name="Choi T."/>
            <person name="Kim D."/>
            <person name="Ryu S."/>
            <person name="Kim W."/>
        </authorList>
    </citation>
    <scope>NUCLEOTIDE SEQUENCE [LARGE SCALE GENOMIC DNA]</scope>
    <source>
        <tissue evidence="1">Muscle</tissue>
    </source>
</reference>
<gene>
    <name evidence="1" type="ORF">E2C01_066128</name>
</gene>
<proteinExistence type="predicted"/>
<protein>
    <submittedName>
        <fullName evidence="1">Uncharacterized protein</fullName>
    </submittedName>
</protein>